<evidence type="ECO:0000256" key="1">
    <source>
        <dbReference type="SAM" id="MobiDB-lite"/>
    </source>
</evidence>
<dbReference type="RefSeq" id="XP_007512533.1">
    <property type="nucleotide sequence ID" value="XM_007512471.1"/>
</dbReference>
<feature type="transmembrane region" description="Helical" evidence="2">
    <location>
        <begin position="84"/>
        <end position="108"/>
    </location>
</feature>
<dbReference type="GO" id="GO:0008289">
    <property type="term" value="F:lipid binding"/>
    <property type="evidence" value="ECO:0007669"/>
    <property type="project" value="InterPro"/>
</dbReference>
<dbReference type="InterPro" id="IPR051213">
    <property type="entry name" value="START_lipid_transfer"/>
</dbReference>
<feature type="domain" description="START" evidence="3">
    <location>
        <begin position="363"/>
        <end position="599"/>
    </location>
</feature>
<protein>
    <recommendedName>
        <fullName evidence="3">START domain-containing protein</fullName>
    </recommendedName>
</protein>
<feature type="region of interest" description="Disordered" evidence="1">
    <location>
        <begin position="169"/>
        <end position="275"/>
    </location>
</feature>
<dbReference type="PROSITE" id="PS50848">
    <property type="entry name" value="START"/>
    <property type="match status" value="1"/>
</dbReference>
<feature type="compositionally biased region" description="Low complexity" evidence="1">
    <location>
        <begin position="257"/>
        <end position="268"/>
    </location>
</feature>
<dbReference type="PANTHER" id="PTHR19308">
    <property type="entry name" value="PHOSPHATIDYLCHOLINE TRANSFER PROTEIN"/>
    <property type="match status" value="1"/>
</dbReference>
<dbReference type="GO" id="GO:0005737">
    <property type="term" value="C:cytoplasm"/>
    <property type="evidence" value="ECO:0007669"/>
    <property type="project" value="UniProtKB-ARBA"/>
</dbReference>
<dbReference type="eggNOG" id="KOG2761">
    <property type="taxonomic scope" value="Eukaryota"/>
</dbReference>
<evidence type="ECO:0000256" key="2">
    <source>
        <dbReference type="SAM" id="Phobius"/>
    </source>
</evidence>
<dbReference type="Proteomes" id="UP000198341">
    <property type="component" value="Chromosome 6"/>
</dbReference>
<feature type="compositionally biased region" description="Low complexity" evidence="1">
    <location>
        <begin position="173"/>
        <end position="188"/>
    </location>
</feature>
<accession>K8F6D2</accession>
<dbReference type="KEGG" id="bpg:Bathy06g01250"/>
<keyword evidence="5" id="KW-1185">Reference proteome</keyword>
<dbReference type="Gene3D" id="3.30.530.20">
    <property type="match status" value="1"/>
</dbReference>
<dbReference type="EMBL" id="FO082273">
    <property type="protein sequence ID" value="CCO17133.1"/>
    <property type="molecule type" value="Genomic_DNA"/>
</dbReference>
<feature type="compositionally biased region" description="Low complexity" evidence="1">
    <location>
        <begin position="225"/>
        <end position="236"/>
    </location>
</feature>
<evidence type="ECO:0000313" key="4">
    <source>
        <dbReference type="EMBL" id="CCO17133.1"/>
    </source>
</evidence>
<keyword evidence="2" id="KW-0472">Membrane</keyword>
<evidence type="ECO:0000259" key="3">
    <source>
        <dbReference type="PROSITE" id="PS50848"/>
    </source>
</evidence>
<organism evidence="4 5">
    <name type="scientific">Bathycoccus prasinos</name>
    <dbReference type="NCBI Taxonomy" id="41875"/>
    <lineage>
        <taxon>Eukaryota</taxon>
        <taxon>Viridiplantae</taxon>
        <taxon>Chlorophyta</taxon>
        <taxon>Mamiellophyceae</taxon>
        <taxon>Mamiellales</taxon>
        <taxon>Bathycoccaceae</taxon>
        <taxon>Bathycoccus</taxon>
    </lineage>
</organism>
<dbReference type="InterPro" id="IPR023393">
    <property type="entry name" value="START-like_dom_sf"/>
</dbReference>
<reference evidence="4 5" key="1">
    <citation type="submission" date="2011-10" db="EMBL/GenBank/DDBJ databases">
        <authorList>
            <person name="Genoscope - CEA"/>
        </authorList>
    </citation>
    <scope>NUCLEOTIDE SEQUENCE [LARGE SCALE GENOMIC DNA]</scope>
    <source>
        <strain evidence="4 5">RCC 1105</strain>
    </source>
</reference>
<feature type="compositionally biased region" description="Basic and acidic residues" evidence="1">
    <location>
        <begin position="189"/>
        <end position="204"/>
    </location>
</feature>
<evidence type="ECO:0000313" key="5">
    <source>
        <dbReference type="Proteomes" id="UP000198341"/>
    </source>
</evidence>
<keyword evidence="2" id="KW-0812">Transmembrane</keyword>
<sequence>MAVRWLEHLHARETQKRRRSRDEEWFSHGESFNPTDLGAMLMSVAGFTLPSKEEIEQSLNTFWNRWMFFGGGHFGQNHQQSVSMYFMVFASCSFVLTLLLVVLLGMRYDFSRLAIILKEAVKSSRQNVSANSVKSIWFTLSSLVFARELMKAVKRRVFKRRLRRQRELRRRLNQQQQQQQQQEQQSLQQREREGEGGSGERSENIDAGNTTAGARRRLEKIVEENNNNNNNNNSSSKTTDVQEISGEDDEGEEQNRAASSPSPKAAPKGNLPRRGSMLGLFVKESRKHSHQEAFFDVANERTTFKGAGVDNPDVVQKLDYEKFRDRLATGELSAAAKKNQKNNNDNPRFFEDEQVPKCDYGEWQEMMRKEDKETGSTYVAWRHILPYGGTEYLSKSTFQNCTPEELCDFFNSDQTRKAWDPLLIKSEIIERDVNTGADLVYWERKLPVISNRDYVFSRRTWTEKQKSPANQMFDDLTPPTTPMKGGGMRSAADFLSPSTSKNNKSVYFSITKGMSHPNVPKSKRVLRVDPYYSAWKIEAVPDFENEDEVRGLKPYTAARCTLIHFEEQHVQHDVARLAVRHGMWSVVKPMIRGFRAFQRVRETKFIEQDSGGFNRRDQDMLEDVVHEKQVGFRMRKELGMAMKTFVVPMLVGFLLAKQSFGGGSDINKLDVVGKLLRALERKANRGRGDGSRKNSSASIVDTSVVPLSSIPFSMESPQINLEVR</sequence>
<dbReference type="GeneID" id="19015105"/>
<dbReference type="PANTHER" id="PTHR19308:SF39">
    <property type="entry name" value="PHOSPHATIDYLCHOLINE TRANSFER PROTEIN"/>
    <property type="match status" value="1"/>
</dbReference>
<dbReference type="OrthoDB" id="495907at2759"/>
<dbReference type="InterPro" id="IPR002913">
    <property type="entry name" value="START_lipid-bd_dom"/>
</dbReference>
<gene>
    <name evidence="4" type="ORF">Bathy06g01250</name>
</gene>
<proteinExistence type="predicted"/>
<dbReference type="AlphaFoldDB" id="K8F6D2"/>
<dbReference type="SUPFAM" id="SSF55961">
    <property type="entry name" value="Bet v1-like"/>
    <property type="match status" value="1"/>
</dbReference>
<name>K8F6D2_9CHLO</name>
<keyword evidence="2" id="KW-1133">Transmembrane helix</keyword>